<evidence type="ECO:0000313" key="2">
    <source>
        <dbReference type="EnsemblPlants" id="ONIVA01G28450.1"/>
    </source>
</evidence>
<dbReference type="HOGENOM" id="CLU_1063116_0_0_1"/>
<feature type="region of interest" description="Disordered" evidence="1">
    <location>
        <begin position="164"/>
        <end position="262"/>
    </location>
</feature>
<accession>A0A0E0FQG3</accession>
<sequence length="262" mass="29372">MWGPGAVWPELARAWEPAKQGVRPFLSRPRGDVAFSGFGFPPSWREGGLKARILCIKPRSLLGEELCVAEYEWEEIEKIGKIRKTSYYSFTVALTSSKVATILQRVDSRGGDPARRVRRLDASRASPGPRRGGAQLWVGRRRRGRWRRSASEWVKWWATQSASRRTGLKTPAESMAPRTLSPPAPRGGTRARSSLEGRRERTPAAANAEQMRSAAWNDDAIASAPERGRRASLFARDRRPPRVSLQSSPRPATIVRMEDDDE</sequence>
<dbReference type="Proteomes" id="UP000006591">
    <property type="component" value="Chromosome 1"/>
</dbReference>
<reference evidence="2" key="1">
    <citation type="submission" date="2015-04" db="UniProtKB">
        <authorList>
            <consortium name="EnsemblPlants"/>
        </authorList>
    </citation>
    <scope>IDENTIFICATION</scope>
    <source>
        <strain evidence="2">SL10</strain>
    </source>
</reference>
<protein>
    <submittedName>
        <fullName evidence="2">Uncharacterized protein</fullName>
    </submittedName>
</protein>
<feature type="compositionally biased region" description="Basic and acidic residues" evidence="1">
    <location>
        <begin position="108"/>
        <end position="122"/>
    </location>
</feature>
<dbReference type="EnsemblPlants" id="ONIVA01G28450.1">
    <property type="protein sequence ID" value="ONIVA01G28450.1"/>
    <property type="gene ID" value="ONIVA01G28450"/>
</dbReference>
<organism evidence="2">
    <name type="scientific">Oryza nivara</name>
    <name type="common">Indian wild rice</name>
    <name type="synonym">Oryza sativa f. spontanea</name>
    <dbReference type="NCBI Taxonomy" id="4536"/>
    <lineage>
        <taxon>Eukaryota</taxon>
        <taxon>Viridiplantae</taxon>
        <taxon>Streptophyta</taxon>
        <taxon>Embryophyta</taxon>
        <taxon>Tracheophyta</taxon>
        <taxon>Spermatophyta</taxon>
        <taxon>Magnoliopsida</taxon>
        <taxon>Liliopsida</taxon>
        <taxon>Poales</taxon>
        <taxon>Poaceae</taxon>
        <taxon>BOP clade</taxon>
        <taxon>Oryzoideae</taxon>
        <taxon>Oryzeae</taxon>
        <taxon>Oryzinae</taxon>
        <taxon>Oryza</taxon>
    </lineage>
</organism>
<name>A0A0E0FQG3_ORYNI</name>
<feature type="compositionally biased region" description="Basic and acidic residues" evidence="1">
    <location>
        <begin position="193"/>
        <end position="202"/>
    </location>
</feature>
<evidence type="ECO:0000313" key="3">
    <source>
        <dbReference type="Proteomes" id="UP000006591"/>
    </source>
</evidence>
<feature type="region of interest" description="Disordered" evidence="1">
    <location>
        <begin position="108"/>
        <end position="137"/>
    </location>
</feature>
<dbReference type="AlphaFoldDB" id="A0A0E0FQG3"/>
<evidence type="ECO:0000256" key="1">
    <source>
        <dbReference type="SAM" id="MobiDB-lite"/>
    </source>
</evidence>
<keyword evidence="3" id="KW-1185">Reference proteome</keyword>
<reference evidence="2" key="2">
    <citation type="submission" date="2018-04" db="EMBL/GenBank/DDBJ databases">
        <title>OnivRS2 (Oryza nivara Reference Sequence Version 2).</title>
        <authorList>
            <person name="Zhang J."/>
            <person name="Kudrna D."/>
            <person name="Lee S."/>
            <person name="Talag J."/>
            <person name="Rajasekar S."/>
            <person name="Welchert J."/>
            <person name="Hsing Y.-I."/>
            <person name="Wing R.A."/>
        </authorList>
    </citation>
    <scope>NUCLEOTIDE SEQUENCE [LARGE SCALE GENOMIC DNA]</scope>
</reference>
<dbReference type="Gramene" id="ONIVA01G28450.1">
    <property type="protein sequence ID" value="ONIVA01G28450.1"/>
    <property type="gene ID" value="ONIVA01G28450"/>
</dbReference>
<proteinExistence type="predicted"/>